<feature type="compositionally biased region" description="Polar residues" evidence="2">
    <location>
        <begin position="165"/>
        <end position="174"/>
    </location>
</feature>
<feature type="coiled-coil region" evidence="1">
    <location>
        <begin position="109"/>
        <end position="136"/>
    </location>
</feature>
<evidence type="ECO:0000313" key="4">
    <source>
        <dbReference type="Proteomes" id="UP001480595"/>
    </source>
</evidence>
<gene>
    <name evidence="3" type="ORF">PG994_003365</name>
</gene>
<evidence type="ECO:0000313" key="3">
    <source>
        <dbReference type="EMBL" id="KAK8076093.1"/>
    </source>
</evidence>
<keyword evidence="1" id="KW-0175">Coiled coil</keyword>
<feature type="compositionally biased region" description="Acidic residues" evidence="2">
    <location>
        <begin position="57"/>
        <end position="75"/>
    </location>
</feature>
<dbReference type="EMBL" id="JAQQWL010000004">
    <property type="protein sequence ID" value="KAK8076093.1"/>
    <property type="molecule type" value="Genomic_DNA"/>
</dbReference>
<dbReference type="GeneID" id="92087837"/>
<accession>A0ABR1VXY2</accession>
<name>A0ABR1VXY2_9PEZI</name>
<evidence type="ECO:0000256" key="2">
    <source>
        <dbReference type="SAM" id="MobiDB-lite"/>
    </source>
</evidence>
<feature type="region of interest" description="Disordered" evidence="2">
    <location>
        <begin position="30"/>
        <end position="81"/>
    </location>
</feature>
<evidence type="ECO:0000256" key="1">
    <source>
        <dbReference type="SAM" id="Coils"/>
    </source>
</evidence>
<comment type="caution">
    <text evidence="3">The sequence shown here is derived from an EMBL/GenBank/DDBJ whole genome shotgun (WGS) entry which is preliminary data.</text>
</comment>
<reference evidence="3 4" key="1">
    <citation type="submission" date="2023-01" db="EMBL/GenBank/DDBJ databases">
        <title>Analysis of 21 Apiospora genomes using comparative genomics revels a genus with tremendous synthesis potential of carbohydrate active enzymes and secondary metabolites.</title>
        <authorList>
            <person name="Sorensen T."/>
        </authorList>
    </citation>
    <scope>NUCLEOTIDE SEQUENCE [LARGE SCALE GENOMIC DNA]</scope>
    <source>
        <strain evidence="3 4">CBS 135458</strain>
    </source>
</reference>
<dbReference type="RefSeq" id="XP_066719052.1">
    <property type="nucleotide sequence ID" value="XM_066854774.1"/>
</dbReference>
<organism evidence="3 4">
    <name type="scientific">Apiospora phragmitis</name>
    <dbReference type="NCBI Taxonomy" id="2905665"/>
    <lineage>
        <taxon>Eukaryota</taxon>
        <taxon>Fungi</taxon>
        <taxon>Dikarya</taxon>
        <taxon>Ascomycota</taxon>
        <taxon>Pezizomycotina</taxon>
        <taxon>Sordariomycetes</taxon>
        <taxon>Xylariomycetidae</taxon>
        <taxon>Amphisphaeriales</taxon>
        <taxon>Apiosporaceae</taxon>
        <taxon>Apiospora</taxon>
    </lineage>
</organism>
<protein>
    <submittedName>
        <fullName evidence="3">Uncharacterized protein</fullName>
    </submittedName>
</protein>
<feature type="region of interest" description="Disordered" evidence="2">
    <location>
        <begin position="158"/>
        <end position="202"/>
    </location>
</feature>
<sequence>MPPLKPLPSLPTSRRKVRIVSPSTLLIAPKAAKIAGTREKDPKRGFPPSSYAHLLLSEDDEEDQEDQHDEEEEDHQAEASKHAEIVEDIDSDLEHIQIGGPTYMKIFKVSQLEKKVSKLEKENNDQVNRAIRQQNQLVARIANTISLVFQEYQETVEKSGHLTEANPTPANTTVGDDMGDDSSGEIKIYSQFDLDSDSGSEY</sequence>
<keyword evidence="4" id="KW-1185">Reference proteome</keyword>
<dbReference type="Proteomes" id="UP001480595">
    <property type="component" value="Unassembled WGS sequence"/>
</dbReference>
<proteinExistence type="predicted"/>